<feature type="domain" description="CUB" evidence="12">
    <location>
        <begin position="169"/>
        <end position="280"/>
    </location>
</feature>
<dbReference type="FunFam" id="2.10.70.10:FF:000062">
    <property type="entry name" value="CUB and Sushi multiple domains 3"/>
    <property type="match status" value="1"/>
</dbReference>
<feature type="disulfide bond" evidence="10">
    <location>
        <begin position="787"/>
        <end position="814"/>
    </location>
</feature>
<comment type="caution">
    <text evidence="10">Lacks conserved residue(s) required for the propagation of feature annotation.</text>
</comment>
<evidence type="ECO:0000256" key="7">
    <source>
        <dbReference type="ARBA" id="ARBA00023157"/>
    </source>
</evidence>
<dbReference type="CDD" id="cd00033">
    <property type="entry name" value="CCP"/>
    <property type="match status" value="15"/>
</dbReference>
<dbReference type="EMBL" id="KB101589">
    <property type="protein sequence ID" value="ELK36529.1"/>
    <property type="molecule type" value="Genomic_DNA"/>
</dbReference>
<feature type="domain" description="Sushi" evidence="13">
    <location>
        <begin position="701"/>
        <end position="758"/>
    </location>
</feature>
<dbReference type="FunFam" id="2.10.70.10:FF:000002">
    <property type="entry name" value="CUB and Sushi multiple domains 3"/>
    <property type="match status" value="2"/>
</dbReference>
<dbReference type="SUPFAM" id="SSF49854">
    <property type="entry name" value="Spermadhesin, CUB domain"/>
    <property type="match status" value="3"/>
</dbReference>
<feature type="domain" description="Sushi" evidence="13">
    <location>
        <begin position="578"/>
        <end position="642"/>
    </location>
</feature>
<keyword evidence="2 10" id="KW-0768">Sushi</keyword>
<proteinExistence type="inferred from homology"/>
<feature type="domain" description="Sushi" evidence="13">
    <location>
        <begin position="516"/>
        <end position="577"/>
    </location>
</feature>
<feature type="disulfide bond" evidence="10">
    <location>
        <begin position="907"/>
        <end position="934"/>
    </location>
</feature>
<dbReference type="Gene3D" id="2.10.70.10">
    <property type="entry name" value="Complement Module, domain 1"/>
    <property type="match status" value="15"/>
</dbReference>
<dbReference type="Pfam" id="PF00431">
    <property type="entry name" value="CUB"/>
    <property type="match status" value="3"/>
</dbReference>
<dbReference type="PANTHER" id="PTHR45656">
    <property type="entry name" value="PROTEIN CBR-CLEC-78"/>
    <property type="match status" value="1"/>
</dbReference>
<feature type="disulfide bond" evidence="10">
    <location>
        <begin position="1085"/>
        <end position="1112"/>
    </location>
</feature>
<keyword evidence="15" id="KW-1185">Reference proteome</keyword>
<evidence type="ECO:0000256" key="11">
    <source>
        <dbReference type="SAM" id="Phobius"/>
    </source>
</evidence>
<feature type="domain" description="Sushi" evidence="13">
    <location>
        <begin position="453"/>
        <end position="515"/>
    </location>
</feature>
<evidence type="ECO:0000256" key="5">
    <source>
        <dbReference type="ARBA" id="ARBA00022989"/>
    </source>
</evidence>
<name>L5MD56_MYODS</name>
<keyword evidence="5 11" id="KW-1133">Transmembrane helix</keyword>
<dbReference type="InterPro" id="IPR035976">
    <property type="entry name" value="Sushi/SCR/CCP_sf"/>
</dbReference>
<dbReference type="SMART" id="SM00032">
    <property type="entry name" value="CCP"/>
    <property type="match status" value="15"/>
</dbReference>
<evidence type="ECO:0000256" key="2">
    <source>
        <dbReference type="ARBA" id="ARBA00022659"/>
    </source>
</evidence>
<dbReference type="FunFam" id="2.60.120.290:FF:000001">
    <property type="entry name" value="CUB and sushi domain-containing protein 3 isoform X1"/>
    <property type="match status" value="3"/>
</dbReference>
<dbReference type="SUPFAM" id="SSF57535">
    <property type="entry name" value="Complement control module/SCR domain"/>
    <property type="match status" value="15"/>
</dbReference>
<keyword evidence="3 11" id="KW-0812">Transmembrane</keyword>
<dbReference type="FunFam" id="2.10.70.10:FF:000011">
    <property type="entry name" value="CUB and sushi domain-containing protein 3 isoform A"/>
    <property type="match status" value="4"/>
</dbReference>
<reference evidence="15" key="1">
    <citation type="journal article" date="2013" name="Science">
        <title>Comparative analysis of bat genomes provides insight into the evolution of flight and immunity.</title>
        <authorList>
            <person name="Zhang G."/>
            <person name="Cowled C."/>
            <person name="Shi Z."/>
            <person name="Huang Z."/>
            <person name="Bishop-Lilly K.A."/>
            <person name="Fang X."/>
            <person name="Wynne J.W."/>
            <person name="Xiong Z."/>
            <person name="Baker M.L."/>
            <person name="Zhao W."/>
            <person name="Tachedjian M."/>
            <person name="Zhu Y."/>
            <person name="Zhou P."/>
            <person name="Jiang X."/>
            <person name="Ng J."/>
            <person name="Yang L."/>
            <person name="Wu L."/>
            <person name="Xiao J."/>
            <person name="Feng Y."/>
            <person name="Chen Y."/>
            <person name="Sun X."/>
            <person name="Zhang Y."/>
            <person name="Marsh G.A."/>
            <person name="Crameri G."/>
            <person name="Broder C.C."/>
            <person name="Frey K.G."/>
            <person name="Wang L.F."/>
            <person name="Wang J."/>
        </authorList>
    </citation>
    <scope>NUCLEOTIDE SEQUENCE [LARGE SCALE GENOMIC DNA]</scope>
</reference>
<feature type="domain" description="Sushi" evidence="13">
    <location>
        <begin position="879"/>
        <end position="936"/>
    </location>
</feature>
<dbReference type="PROSITE" id="PS01180">
    <property type="entry name" value="CUB"/>
    <property type="match status" value="3"/>
</dbReference>
<sequence>MSDFSGVILSPGFPGNYPSSLDCTWTVKLPVGFGVHLQFVNFSTETIHDYLEVRSGTSETSTVIGRLSGPQIPSSLFSTTHETSLYFHSDYSQNKQGFHIVYQAYQLQSCPDPRPFRNGFVIGSDFTVGQTVSFECFPGYTLIGNSALTCLHGVSRNWNHPLPRCEALCGGNITAMNGTIYSPGYPDEYPNFQDCFWLVRVPPGNGIYINFTVLQTEPVYDFITVWDGPDQNSPQIGQFSGNTALESVYSTSNQILIKFHSDFTTSGFFVLSYHAYQLRVCQPPPPVPNAEILTEDDEFEIGDIIRYQCLPGFSLVGNAILTCRLGERLQMDGAPPACQVLCPANELRLDSTGVILSPGYPDSYPNLQMCAWSISVEKGYNISMFVEFFQTEKEFDVLQVYDGPNIQSPLLISLSGDYSSAFNITSNGHEVFLQWSADHGNNKKGFRIRYIAFYCSTPESPPHGYIISQTGGQLNSVVRWACDRGFRLVGKSSAVCRKSSYGYHAWDAPVPACQAISCGIPKAPTNGGILTTDYLVGTRVTYFCHDGYRLSSKELTTAICQSDGTWSNHNKTPRCVVVTCPSINSFTLEHGRWRIVNGSHYEYKTKVVFSCDPGYHGLGPASIECLPNGTWSWRNERPYCQIISCGELPTPPNGNKIGTQTSYGSTAIFTCDAGFILVGSAVRECLSSGLWSGSETRCLAGHCGIPELIVNGQVIGENYGYRDTVVYQCNPGFRLIGSSVRICQQDHNWSGQLPSCVPVSCGHPGSPIYGRTSGNGFNFNDVVTFSCNIGYLMQGPTKAQCQANRQWSHPPPVCKVVNCSDPGIPPNSKRESKIEHGNFTYGTVVFYDCNPGYFLFGSSVLICQPNGQWDKPLPECIMIDCGHPGVPPNAVLSGEKYTFGSTVHYSCTGKRSLLGHSSRTCQLNGHWSGSQPHCSGDATGTCGDPGTPGHGSRQESNFRTQSSVHFACDTGYILHGSEERTCLANGSWTGRQPECKAVQCGNPGTTANGKVFRIDGTTFSSSIIYSCMEGYLLSGPSVRQCTANGTWSGTLPNCTTVTCATPPQISNGRLEGTNFDWGFSISYICSPGYELSFPAVLTCVRNGTWGGEVPQCLPKFCGDPGTPAQGKREGKSFIYQSEVAFSCNSPFILVGASTRICQADGTWSGSSPHCIEPTRTSCENPGVPRHGSQNSTFGFQIIYILFYLILKTNLKTNNLIIFIYRREVKSQRRAHSCKQPETPVHANVVGMDLPSHGYTLVYTCQPGFFLAGGTEHRVCRSDNTWTGKVPVCEGHHKIDVCLFHLFTVPDDVFAQNYIWKGSYNFKGRKQPMTLTVTSFNASTGRVNATLSNSNMELLLSGLNMSEGLNSSNQPHGTNSSSVAIAILVPFFALIFAGFGFYLYKQRTAPKTQYTGCSVHENNNGQAAFENPMYDTSAKSVEGKAVRFDPNLNTVCTMV</sequence>
<dbReference type="FunFam" id="2.10.70.10:FF:000074">
    <property type="entry name" value="CUB and Sushi multiple domains 3"/>
    <property type="match status" value="1"/>
</dbReference>
<dbReference type="InterPro" id="IPR051277">
    <property type="entry name" value="SEZ6_CSMD_C4BPB_Regulators"/>
</dbReference>
<feature type="domain" description="CUB" evidence="12">
    <location>
        <begin position="342"/>
        <end position="453"/>
    </location>
</feature>
<dbReference type="Gene3D" id="2.60.120.290">
    <property type="entry name" value="Spermadhesin, CUB domain"/>
    <property type="match status" value="3"/>
</dbReference>
<feature type="domain" description="Sushi" evidence="13">
    <location>
        <begin position="998"/>
        <end position="1056"/>
    </location>
</feature>
<evidence type="ECO:0000256" key="8">
    <source>
        <dbReference type="ARBA" id="ARBA00023180"/>
    </source>
</evidence>
<dbReference type="Pfam" id="PF00084">
    <property type="entry name" value="Sushi"/>
    <property type="match status" value="15"/>
</dbReference>
<feature type="domain" description="Sushi" evidence="13">
    <location>
        <begin position="643"/>
        <end position="700"/>
    </location>
</feature>
<dbReference type="InterPro" id="IPR000859">
    <property type="entry name" value="CUB_dom"/>
</dbReference>
<dbReference type="PROSITE" id="PS50923">
    <property type="entry name" value="SUSHI"/>
    <property type="match status" value="15"/>
</dbReference>
<organism evidence="14 15">
    <name type="scientific">Myotis davidii</name>
    <name type="common">David's myotis</name>
    <dbReference type="NCBI Taxonomy" id="225400"/>
    <lineage>
        <taxon>Eukaryota</taxon>
        <taxon>Metazoa</taxon>
        <taxon>Chordata</taxon>
        <taxon>Craniata</taxon>
        <taxon>Vertebrata</taxon>
        <taxon>Euteleostomi</taxon>
        <taxon>Mammalia</taxon>
        <taxon>Eutheria</taxon>
        <taxon>Laurasiatheria</taxon>
        <taxon>Chiroptera</taxon>
        <taxon>Yangochiroptera</taxon>
        <taxon>Vespertilionidae</taxon>
        <taxon>Myotis</taxon>
    </lineage>
</organism>
<keyword evidence="6 11" id="KW-0472">Membrane</keyword>
<dbReference type="SMART" id="SM00042">
    <property type="entry name" value="CUB"/>
    <property type="match status" value="3"/>
</dbReference>
<evidence type="ECO:0000259" key="12">
    <source>
        <dbReference type="PROSITE" id="PS01180"/>
    </source>
</evidence>
<keyword evidence="8" id="KW-0325">Glycoprotein</keyword>
<comment type="subcellular location">
    <subcellularLocation>
        <location evidence="1">Membrane</location>
    </subcellularLocation>
</comment>
<evidence type="ECO:0000256" key="1">
    <source>
        <dbReference type="ARBA" id="ARBA00004370"/>
    </source>
</evidence>
<feature type="transmembrane region" description="Helical" evidence="11">
    <location>
        <begin position="1378"/>
        <end position="1399"/>
    </location>
</feature>
<evidence type="ECO:0000259" key="13">
    <source>
        <dbReference type="PROSITE" id="PS50923"/>
    </source>
</evidence>
<evidence type="ECO:0000256" key="6">
    <source>
        <dbReference type="ARBA" id="ARBA00023136"/>
    </source>
</evidence>
<accession>L5MD56</accession>
<dbReference type="PANTHER" id="PTHR45656:SF15">
    <property type="entry name" value="SUSHI DOMAIN-CONTAINING PROTEIN"/>
    <property type="match status" value="1"/>
</dbReference>
<evidence type="ECO:0000256" key="3">
    <source>
        <dbReference type="ARBA" id="ARBA00022692"/>
    </source>
</evidence>
<keyword evidence="7 10" id="KW-1015">Disulfide bond</keyword>
<feature type="domain" description="Sushi" evidence="13">
    <location>
        <begin position="1057"/>
        <end position="1114"/>
    </location>
</feature>
<dbReference type="GO" id="GO:0016020">
    <property type="term" value="C:membrane"/>
    <property type="evidence" value="ECO:0007669"/>
    <property type="project" value="UniProtKB-SubCell"/>
</dbReference>
<dbReference type="FunFam" id="2.10.70.10:FF:000067">
    <property type="entry name" value="CUB and Sushi multiple domains 3"/>
    <property type="match status" value="1"/>
</dbReference>
<feature type="domain" description="Sushi" evidence="13">
    <location>
        <begin position="279"/>
        <end position="340"/>
    </location>
</feature>
<feature type="domain" description="Sushi" evidence="13">
    <location>
        <begin position="817"/>
        <end position="878"/>
    </location>
</feature>
<evidence type="ECO:0000313" key="15">
    <source>
        <dbReference type="Proteomes" id="UP000010556"/>
    </source>
</evidence>
<feature type="disulfide bond" evidence="10">
    <location>
        <begin position="1143"/>
        <end position="1170"/>
    </location>
</feature>
<dbReference type="InterPro" id="IPR000436">
    <property type="entry name" value="Sushi_SCR_CCP_dom"/>
</dbReference>
<feature type="domain" description="Sushi" evidence="13">
    <location>
        <begin position="1231"/>
        <end position="1290"/>
    </location>
</feature>
<dbReference type="InterPro" id="IPR035914">
    <property type="entry name" value="Sperma_CUB_dom_sf"/>
</dbReference>
<dbReference type="CDD" id="cd00041">
    <property type="entry name" value="CUB"/>
    <property type="match status" value="3"/>
</dbReference>
<feature type="disulfide bond" evidence="10">
    <location>
        <begin position="849"/>
        <end position="876"/>
    </location>
</feature>
<evidence type="ECO:0000313" key="14">
    <source>
        <dbReference type="EMBL" id="ELK36529.1"/>
    </source>
</evidence>
<evidence type="ECO:0000256" key="10">
    <source>
        <dbReference type="PROSITE-ProRule" id="PRU00302"/>
    </source>
</evidence>
<gene>
    <name evidence="14" type="ORF">MDA_GLEAN10006071</name>
</gene>
<keyword evidence="4" id="KW-0677">Repeat</keyword>
<feature type="domain" description="CUB" evidence="12">
    <location>
        <begin position="1"/>
        <end position="105"/>
    </location>
</feature>
<feature type="domain" description="Sushi" evidence="13">
    <location>
        <begin position="1115"/>
        <end position="1172"/>
    </location>
</feature>
<feature type="domain" description="Sushi" evidence="13">
    <location>
        <begin position="940"/>
        <end position="997"/>
    </location>
</feature>
<feature type="disulfide bond" evidence="10">
    <location>
        <begin position="968"/>
        <end position="995"/>
    </location>
</feature>
<comment type="similarity">
    <text evidence="9">Belongs to the CSMD family.</text>
</comment>
<evidence type="ECO:0000256" key="4">
    <source>
        <dbReference type="ARBA" id="ARBA00022737"/>
    </source>
</evidence>
<feature type="disulfide bond" evidence="10">
    <location>
        <begin position="1027"/>
        <end position="1054"/>
    </location>
</feature>
<feature type="disulfide bond" evidence="10">
    <location>
        <begin position="729"/>
        <end position="756"/>
    </location>
</feature>
<evidence type="ECO:0000256" key="9">
    <source>
        <dbReference type="ARBA" id="ARBA00061013"/>
    </source>
</evidence>
<protein>
    <submittedName>
        <fullName evidence="14">CUB and sushi domain-containing protein 3</fullName>
    </submittedName>
</protein>
<dbReference type="FunFam" id="2.10.70.10:FF:000066">
    <property type="entry name" value="CUB and sushi domain-containing protein 3 isoform X1"/>
    <property type="match status" value="1"/>
</dbReference>
<dbReference type="Proteomes" id="UP000010556">
    <property type="component" value="Unassembled WGS sequence"/>
</dbReference>
<feature type="domain" description="Sushi" evidence="13">
    <location>
        <begin position="759"/>
        <end position="816"/>
    </location>
</feature>
<feature type="disulfide bond" evidence="10">
    <location>
        <begin position="671"/>
        <end position="698"/>
    </location>
</feature>
<feature type="domain" description="Sushi" evidence="13">
    <location>
        <begin position="108"/>
        <end position="167"/>
    </location>
</feature>